<keyword evidence="2" id="KW-1185">Reference proteome</keyword>
<dbReference type="Proteomes" id="UP000199046">
    <property type="component" value="Unassembled WGS sequence"/>
</dbReference>
<organism evidence="1 2">
    <name type="scientific">Kushneria avicenniae</name>
    <dbReference type="NCBI Taxonomy" id="402385"/>
    <lineage>
        <taxon>Bacteria</taxon>
        <taxon>Pseudomonadati</taxon>
        <taxon>Pseudomonadota</taxon>
        <taxon>Gammaproteobacteria</taxon>
        <taxon>Oceanospirillales</taxon>
        <taxon>Halomonadaceae</taxon>
        <taxon>Kushneria</taxon>
    </lineage>
</organism>
<gene>
    <name evidence="1" type="ORF">SAMN05421848_2121</name>
</gene>
<sequence>MTQTSAMTRIQITFRRISDSPGRIVIKKNLQDDLQVFLIHPINGQSMHQPKALVSPRP</sequence>
<evidence type="ECO:0000313" key="1">
    <source>
        <dbReference type="EMBL" id="SFC62984.1"/>
    </source>
</evidence>
<dbReference type="AlphaFoldDB" id="A0A1I1KQ05"/>
<name>A0A1I1KQ05_9GAMM</name>
<dbReference type="EMBL" id="FOLY01000004">
    <property type="protein sequence ID" value="SFC62984.1"/>
    <property type="molecule type" value="Genomic_DNA"/>
</dbReference>
<accession>A0A1I1KQ05</accession>
<evidence type="ECO:0000313" key="2">
    <source>
        <dbReference type="Proteomes" id="UP000199046"/>
    </source>
</evidence>
<proteinExistence type="predicted"/>
<protein>
    <submittedName>
        <fullName evidence="1">Uncharacterized protein</fullName>
    </submittedName>
</protein>
<reference evidence="2" key="1">
    <citation type="submission" date="2016-10" db="EMBL/GenBank/DDBJ databases">
        <authorList>
            <person name="Varghese N."/>
            <person name="Submissions S."/>
        </authorList>
    </citation>
    <scope>NUCLEOTIDE SEQUENCE [LARGE SCALE GENOMIC DNA]</scope>
    <source>
        <strain evidence="2">DSM 23439</strain>
    </source>
</reference>